<proteinExistence type="predicted"/>
<dbReference type="EMBL" id="SLZQ01000003">
    <property type="protein sequence ID" value="TCS37969.1"/>
    <property type="molecule type" value="Genomic_DNA"/>
</dbReference>
<dbReference type="RefSeq" id="WP_165973755.1">
    <property type="nucleotide sequence ID" value="NZ_SLZQ01000003.1"/>
</dbReference>
<evidence type="ECO:0000313" key="1">
    <source>
        <dbReference type="EMBL" id="TCS37969.1"/>
    </source>
</evidence>
<dbReference type="Proteomes" id="UP000295382">
    <property type="component" value="Unassembled WGS sequence"/>
</dbReference>
<organism evidence="1 2">
    <name type="scientific">Paucimonas lemoignei</name>
    <name type="common">Pseudomonas lemoignei</name>
    <dbReference type="NCBI Taxonomy" id="29443"/>
    <lineage>
        <taxon>Bacteria</taxon>
        <taxon>Pseudomonadati</taxon>
        <taxon>Pseudomonadota</taxon>
        <taxon>Betaproteobacteria</taxon>
        <taxon>Burkholderiales</taxon>
        <taxon>Burkholderiaceae</taxon>
        <taxon>Paucimonas</taxon>
    </lineage>
</organism>
<comment type="caution">
    <text evidence="1">The sequence shown here is derived from an EMBL/GenBank/DDBJ whole genome shotgun (WGS) entry which is preliminary data.</text>
</comment>
<gene>
    <name evidence="1" type="ORF">EDC30_103261</name>
</gene>
<evidence type="ECO:0000313" key="2">
    <source>
        <dbReference type="Proteomes" id="UP000295382"/>
    </source>
</evidence>
<accession>A0A4R3I262</accession>
<keyword evidence="2" id="KW-1185">Reference proteome</keyword>
<reference evidence="1 2" key="1">
    <citation type="submission" date="2019-03" db="EMBL/GenBank/DDBJ databases">
        <title>Genomic Encyclopedia of Type Strains, Phase IV (KMG-IV): sequencing the most valuable type-strain genomes for metagenomic binning, comparative biology and taxonomic classification.</title>
        <authorList>
            <person name="Goeker M."/>
        </authorList>
    </citation>
    <scope>NUCLEOTIDE SEQUENCE [LARGE SCALE GENOMIC DNA]</scope>
    <source>
        <strain evidence="1 2">DSM 7445</strain>
    </source>
</reference>
<protein>
    <submittedName>
        <fullName evidence="1">Uncharacterized protein</fullName>
    </submittedName>
</protein>
<name>A0A4R3I262_PAULE</name>
<dbReference type="AlphaFoldDB" id="A0A4R3I262"/>
<sequence length="49" mass="5954">MIKLFMAWRSRLRHYMKPIPVDRKWLQEAIAFYQGTSELVSNGQYRSLH</sequence>